<protein>
    <recommendedName>
        <fullName evidence="4">Lipoprotein</fullName>
    </recommendedName>
</protein>
<evidence type="ECO:0000256" key="1">
    <source>
        <dbReference type="SAM" id="SignalP"/>
    </source>
</evidence>
<proteinExistence type="predicted"/>
<gene>
    <name evidence="2" type="ORF">FG87_27295</name>
</gene>
<dbReference type="PROSITE" id="PS51318">
    <property type="entry name" value="TAT"/>
    <property type="match status" value="1"/>
</dbReference>
<dbReference type="EMBL" id="JNFP01000036">
    <property type="protein sequence ID" value="KIA62123.1"/>
    <property type="molecule type" value="Genomic_DNA"/>
</dbReference>
<dbReference type="PROSITE" id="PS51257">
    <property type="entry name" value="PROKAR_LIPOPROTEIN"/>
    <property type="match status" value="1"/>
</dbReference>
<evidence type="ECO:0008006" key="4">
    <source>
        <dbReference type="Google" id="ProtNLM"/>
    </source>
</evidence>
<evidence type="ECO:0000313" key="3">
    <source>
        <dbReference type="Proteomes" id="UP000031364"/>
    </source>
</evidence>
<sequence>MPRRMSVLAAAAAVITVACVGPAVAAPTTATAPPNKVDVTGAERTGGDVAVSVTYLCEPVDAAVTLQVFIRRAEGEQMLGAKAAATCDGTPQTQRATATKVADAEPFTPESDQSVRIFASLFQGDKAFEGGTALKRLTLK</sequence>
<comment type="caution">
    <text evidence="2">The sequence shown here is derived from an EMBL/GenBank/DDBJ whole genome shotgun (WGS) entry which is preliminary data.</text>
</comment>
<keyword evidence="3" id="KW-1185">Reference proteome</keyword>
<dbReference type="RefSeq" id="WP_043676257.1">
    <property type="nucleotide sequence ID" value="NZ_BDCI01000035.1"/>
</dbReference>
<reference evidence="2 3" key="1">
    <citation type="journal article" date="2014" name="Int. J. Syst. Evol. Microbiol.">
        <title>Nocardia vulneris sp. nov., isolated from wounds of human patients in North America.</title>
        <authorList>
            <person name="Lasker B.A."/>
            <person name="Bell M."/>
            <person name="Klenk H.P."/>
            <person name="Sproer C."/>
            <person name="Schumann C."/>
            <person name="Schumann P."/>
            <person name="Brown J.M."/>
        </authorList>
    </citation>
    <scope>NUCLEOTIDE SEQUENCE [LARGE SCALE GENOMIC DNA]</scope>
    <source>
        <strain evidence="2 3">W9851</strain>
    </source>
</reference>
<organism evidence="2 3">
    <name type="scientific">Nocardia vulneris</name>
    <dbReference type="NCBI Taxonomy" id="1141657"/>
    <lineage>
        <taxon>Bacteria</taxon>
        <taxon>Bacillati</taxon>
        <taxon>Actinomycetota</taxon>
        <taxon>Actinomycetes</taxon>
        <taxon>Mycobacteriales</taxon>
        <taxon>Nocardiaceae</taxon>
        <taxon>Nocardia</taxon>
    </lineage>
</organism>
<dbReference type="InterPro" id="IPR006311">
    <property type="entry name" value="TAT_signal"/>
</dbReference>
<evidence type="ECO:0000313" key="2">
    <source>
        <dbReference type="EMBL" id="KIA62123.1"/>
    </source>
</evidence>
<feature type="signal peptide" evidence="1">
    <location>
        <begin position="1"/>
        <end position="25"/>
    </location>
</feature>
<name>A0ABR4ZA41_9NOCA</name>
<keyword evidence="1" id="KW-0732">Signal</keyword>
<accession>A0ABR4ZA41</accession>
<feature type="chain" id="PRO_5045124033" description="Lipoprotein" evidence="1">
    <location>
        <begin position="26"/>
        <end position="140"/>
    </location>
</feature>
<dbReference type="Proteomes" id="UP000031364">
    <property type="component" value="Unassembled WGS sequence"/>
</dbReference>